<gene>
    <name evidence="1" type="ORF">FCC1311_096502</name>
</gene>
<keyword evidence="2" id="KW-1185">Reference proteome</keyword>
<reference evidence="1 2" key="1">
    <citation type="submission" date="2017-12" db="EMBL/GenBank/DDBJ databases">
        <title>Sequencing, de novo assembly and annotation of complete genome of a new Thraustochytrid species, strain FCC1311.</title>
        <authorList>
            <person name="Sedici K."/>
            <person name="Godart F."/>
            <person name="Aiese Cigliano R."/>
            <person name="Sanseverino W."/>
            <person name="Barakat M."/>
            <person name="Ortet P."/>
            <person name="Marechal E."/>
            <person name="Cagnac O."/>
            <person name="Amato A."/>
        </authorList>
    </citation>
    <scope>NUCLEOTIDE SEQUENCE [LARGE SCALE GENOMIC DNA]</scope>
</reference>
<proteinExistence type="predicted"/>
<dbReference type="EMBL" id="BEYU01000155">
    <property type="protein sequence ID" value="GBG33427.1"/>
    <property type="molecule type" value="Genomic_DNA"/>
</dbReference>
<comment type="caution">
    <text evidence="1">The sequence shown here is derived from an EMBL/GenBank/DDBJ whole genome shotgun (WGS) entry which is preliminary data.</text>
</comment>
<name>A0A2R5GRB6_9STRA</name>
<dbReference type="SUPFAM" id="SSF53448">
    <property type="entry name" value="Nucleotide-diphospho-sugar transferases"/>
    <property type="match status" value="1"/>
</dbReference>
<feature type="non-terminal residue" evidence="1">
    <location>
        <position position="1"/>
    </location>
</feature>
<evidence type="ECO:0000313" key="2">
    <source>
        <dbReference type="Proteomes" id="UP000241890"/>
    </source>
</evidence>
<dbReference type="Proteomes" id="UP000241890">
    <property type="component" value="Unassembled WGS sequence"/>
</dbReference>
<sequence>PKGHTHSTTPEAFKAHHVSKFVNGKIPWENQAIIYTENAFPEYRAWLKARGGHTIEVPPLFCENGRDKRYKYQFTKLQMWNLTEWDTIVYTDLDTLVTGDISQLWRSWS</sequence>
<accession>A0A2R5GRB6</accession>
<dbReference type="AlphaFoldDB" id="A0A2R5GRB6"/>
<dbReference type="InParanoid" id="A0A2R5GRB6"/>
<evidence type="ECO:0000313" key="1">
    <source>
        <dbReference type="EMBL" id="GBG33427.1"/>
    </source>
</evidence>
<protein>
    <submittedName>
        <fullName evidence="1">Galactinol synthase 7</fullName>
    </submittedName>
</protein>
<dbReference type="InterPro" id="IPR029044">
    <property type="entry name" value="Nucleotide-diphossugar_trans"/>
</dbReference>
<dbReference type="OrthoDB" id="2014201at2759"/>
<organism evidence="1 2">
    <name type="scientific">Hondaea fermentalgiana</name>
    <dbReference type="NCBI Taxonomy" id="2315210"/>
    <lineage>
        <taxon>Eukaryota</taxon>
        <taxon>Sar</taxon>
        <taxon>Stramenopiles</taxon>
        <taxon>Bigyra</taxon>
        <taxon>Labyrinthulomycetes</taxon>
        <taxon>Thraustochytrida</taxon>
        <taxon>Thraustochytriidae</taxon>
        <taxon>Hondaea</taxon>
    </lineage>
</organism>
<dbReference type="Gene3D" id="3.90.550.10">
    <property type="entry name" value="Spore Coat Polysaccharide Biosynthesis Protein SpsA, Chain A"/>
    <property type="match status" value="1"/>
</dbReference>